<feature type="non-terminal residue" evidence="1">
    <location>
        <position position="1"/>
    </location>
</feature>
<dbReference type="AlphaFoldDB" id="A0A0G4NGL2"/>
<sequence length="74" mass="8722">DSNNGARIPPSQEALVVPLQMCGVQVIPRLHHWPLHFRAQAHFYCCIFSNTVLPSLWLHKKLWKSRVHHPWEYV</sequence>
<name>A0A0G4NGL2_VERLO</name>
<organism evidence="1 2">
    <name type="scientific">Verticillium longisporum</name>
    <name type="common">Verticillium dahliae var. longisporum</name>
    <dbReference type="NCBI Taxonomy" id="100787"/>
    <lineage>
        <taxon>Eukaryota</taxon>
        <taxon>Fungi</taxon>
        <taxon>Dikarya</taxon>
        <taxon>Ascomycota</taxon>
        <taxon>Pezizomycotina</taxon>
        <taxon>Sordariomycetes</taxon>
        <taxon>Hypocreomycetidae</taxon>
        <taxon>Glomerellales</taxon>
        <taxon>Plectosphaerellaceae</taxon>
        <taxon>Verticillium</taxon>
    </lineage>
</organism>
<dbReference type="Proteomes" id="UP000045706">
    <property type="component" value="Unassembled WGS sequence"/>
</dbReference>
<evidence type="ECO:0000313" key="2">
    <source>
        <dbReference type="Proteomes" id="UP000045706"/>
    </source>
</evidence>
<accession>A0A0G4NGL2</accession>
<proteinExistence type="predicted"/>
<reference evidence="2" key="1">
    <citation type="submission" date="2015-05" db="EMBL/GenBank/DDBJ databases">
        <authorList>
            <person name="Fogelqvist Johan"/>
        </authorList>
    </citation>
    <scope>NUCLEOTIDE SEQUENCE [LARGE SCALE GENOMIC DNA]</scope>
</reference>
<feature type="non-terminal residue" evidence="1">
    <location>
        <position position="74"/>
    </location>
</feature>
<protein>
    <submittedName>
        <fullName evidence="1">Uncharacterized protein</fullName>
    </submittedName>
</protein>
<evidence type="ECO:0000313" key="1">
    <source>
        <dbReference type="EMBL" id="CRK45553.1"/>
    </source>
</evidence>
<dbReference type="EMBL" id="CVQI01034939">
    <property type="protein sequence ID" value="CRK45553.1"/>
    <property type="molecule type" value="Genomic_DNA"/>
</dbReference>
<gene>
    <name evidence="1" type="ORF">BN1723_006665</name>
</gene>